<comment type="caution">
    <text evidence="4">The sequence shown here is derived from an EMBL/GenBank/DDBJ whole genome shotgun (WGS) entry which is preliminary data.</text>
</comment>
<evidence type="ECO:0000313" key="5">
    <source>
        <dbReference type="Proteomes" id="UP000078544"/>
    </source>
</evidence>
<proteinExistence type="predicted"/>
<feature type="compositionally biased region" description="Low complexity" evidence="1">
    <location>
        <begin position="139"/>
        <end position="149"/>
    </location>
</feature>
<evidence type="ECO:0000256" key="1">
    <source>
        <dbReference type="SAM" id="MobiDB-lite"/>
    </source>
</evidence>
<name>A0A167YKH5_9HYPO</name>
<dbReference type="Proteomes" id="UP000078544">
    <property type="component" value="Unassembled WGS sequence"/>
</dbReference>
<keyword evidence="2" id="KW-0472">Membrane</keyword>
<dbReference type="InterPro" id="IPR049326">
    <property type="entry name" value="Rhodopsin_dom_fungi"/>
</dbReference>
<protein>
    <recommendedName>
        <fullName evidence="3">Rhodopsin domain-containing protein</fullName>
    </recommendedName>
</protein>
<keyword evidence="2" id="KW-0812">Transmembrane</keyword>
<dbReference type="Pfam" id="PF20684">
    <property type="entry name" value="Fung_rhodopsin"/>
    <property type="match status" value="1"/>
</dbReference>
<dbReference type="AlphaFoldDB" id="A0A167YKH5"/>
<feature type="transmembrane region" description="Helical" evidence="2">
    <location>
        <begin position="17"/>
        <end position="38"/>
    </location>
</feature>
<evidence type="ECO:0000256" key="2">
    <source>
        <dbReference type="SAM" id="Phobius"/>
    </source>
</evidence>
<feature type="region of interest" description="Disordered" evidence="1">
    <location>
        <begin position="101"/>
        <end position="156"/>
    </location>
</feature>
<dbReference type="PANTHER" id="PTHR39614">
    <property type="entry name" value="INTEGRAL MEMBRANE PROTEIN"/>
    <property type="match status" value="1"/>
</dbReference>
<keyword evidence="2" id="KW-1133">Transmembrane helix</keyword>
<accession>A0A167YKH5</accession>
<keyword evidence="5" id="KW-1185">Reference proteome</keyword>
<feature type="domain" description="Rhodopsin" evidence="3">
    <location>
        <begin position="2"/>
        <end position="81"/>
    </location>
</feature>
<dbReference type="PANTHER" id="PTHR39614:SF2">
    <property type="entry name" value="INTEGRAL MEMBRANE PROTEIN"/>
    <property type="match status" value="1"/>
</dbReference>
<dbReference type="OrthoDB" id="3918601at2759"/>
<sequence>MAVVLVWHLAMPFKTKVMVVSAFSAQLLVILPIVYRLLYVRRAVDRSDVTMSITESVMATQVVMHFSIMAATFPCFRQFLQAFDSGLGATTKIGTETTAVAPSAGAGQSHALDSLESRASSGAGRERLRPDQVGLSTKVAASVSNSNSAGEENMSIESMGSDKAIWRTRRWEIHYESRARV</sequence>
<gene>
    <name evidence="4" type="ORF">AAL_06702</name>
</gene>
<evidence type="ECO:0000313" key="4">
    <source>
        <dbReference type="EMBL" id="KZZ91466.1"/>
    </source>
</evidence>
<dbReference type="EMBL" id="AZGY01000018">
    <property type="protein sequence ID" value="KZZ91466.1"/>
    <property type="molecule type" value="Genomic_DNA"/>
</dbReference>
<reference evidence="4 5" key="1">
    <citation type="journal article" date="2016" name="Genome Biol. Evol.">
        <title>Divergent and convergent evolution of fungal pathogenicity.</title>
        <authorList>
            <person name="Shang Y."/>
            <person name="Xiao G."/>
            <person name="Zheng P."/>
            <person name="Cen K."/>
            <person name="Zhan S."/>
            <person name="Wang C."/>
        </authorList>
    </citation>
    <scope>NUCLEOTIDE SEQUENCE [LARGE SCALE GENOMIC DNA]</scope>
    <source>
        <strain evidence="4 5">RCEF 2490</strain>
    </source>
</reference>
<evidence type="ECO:0000259" key="3">
    <source>
        <dbReference type="Pfam" id="PF20684"/>
    </source>
</evidence>
<dbReference type="STRING" id="1081109.A0A167YKH5"/>
<organism evidence="4 5">
    <name type="scientific">Moelleriella libera RCEF 2490</name>
    <dbReference type="NCBI Taxonomy" id="1081109"/>
    <lineage>
        <taxon>Eukaryota</taxon>
        <taxon>Fungi</taxon>
        <taxon>Dikarya</taxon>
        <taxon>Ascomycota</taxon>
        <taxon>Pezizomycotina</taxon>
        <taxon>Sordariomycetes</taxon>
        <taxon>Hypocreomycetidae</taxon>
        <taxon>Hypocreales</taxon>
        <taxon>Clavicipitaceae</taxon>
        <taxon>Moelleriella</taxon>
    </lineage>
</organism>